<dbReference type="RefSeq" id="XP_056540591.1">
    <property type="nucleotide sequence ID" value="XM_056690826.1"/>
</dbReference>
<dbReference type="AlphaFoldDB" id="A0A9W9LJ03"/>
<dbReference type="InterPro" id="IPR051616">
    <property type="entry name" value="Cul2-RING_E3_ligase_SR"/>
</dbReference>
<dbReference type="Pfam" id="PF12796">
    <property type="entry name" value="Ank_2"/>
    <property type="match status" value="1"/>
</dbReference>
<dbReference type="OrthoDB" id="341259at2759"/>
<keyword evidence="1" id="KW-0040">ANK repeat</keyword>
<evidence type="ECO:0000256" key="1">
    <source>
        <dbReference type="PROSITE-ProRule" id="PRU00023"/>
    </source>
</evidence>
<dbReference type="SMART" id="SM00248">
    <property type="entry name" value="ANK"/>
    <property type="match status" value="10"/>
</dbReference>
<dbReference type="Pfam" id="PF00023">
    <property type="entry name" value="Ank"/>
    <property type="match status" value="2"/>
</dbReference>
<sequence length="630" mass="70040">MQILDLPNELVAWIAECLDDEYCINALVPTCRRFFWLLNRSLYKFNVRYSHACALEWAAKHSYEATARYALEAGASPNAVHYEEWVPMALACIYGHDAIYESERVDSGCPMILAAGRGHENVIRLLLSSGASPDIRYAQVGGRCISPLSRAAKQGHLSVVKLLVSLGCDVHIEDWYRSNIIASAADGGHCGVVRFLLETNLEIESRQMPSASLKAAAEEGHLEIVELLLEYGMTPTPTMEDSPQDSPLDPLIMAAQSEHYAVVETLQKSMDLEGFIARGKPDDDDHKQLFLDKNFAWSIEVMHLEGENHWVDEPSPLYLAARRGHHGVVDLLLNYTHSCGNKMLLEKESTALLLAIQGSHKQIVTVETPEIFQLLLDRGADPGINADFDESVFVRALRTGSQATVDILARRMAFKEPLCTEGSSPLSFLVAAALGGTSMIEYLLESDYPVEPGSREVRKALRVILSRSDTASLTLLFERGLVGNLITVNNNDWITWVGSPSEDWCAVAATLDILMAHGVEVEVGSKSPLIHFVLYKNANLVQLLLDRGAYPLRVCGNVSRSPLEEAAGEGYKTLVSVMLKSLDRQNIPLEKLQCRLVQAERLAELGEPDDIIPLLRRFYWRKRYQDMPTP</sequence>
<proteinExistence type="predicted"/>
<dbReference type="InterPro" id="IPR002110">
    <property type="entry name" value="Ankyrin_rpt"/>
</dbReference>
<evidence type="ECO:0008006" key="4">
    <source>
        <dbReference type="Google" id="ProtNLM"/>
    </source>
</evidence>
<dbReference type="GeneID" id="81430002"/>
<reference evidence="2" key="2">
    <citation type="journal article" date="2023" name="IMA Fungus">
        <title>Comparative genomic study of the Penicillium genus elucidates a diverse pangenome and 15 lateral gene transfer events.</title>
        <authorList>
            <person name="Petersen C."/>
            <person name="Sorensen T."/>
            <person name="Nielsen M.R."/>
            <person name="Sondergaard T.E."/>
            <person name="Sorensen J.L."/>
            <person name="Fitzpatrick D.A."/>
            <person name="Frisvad J.C."/>
            <person name="Nielsen K.L."/>
        </authorList>
    </citation>
    <scope>NUCLEOTIDE SEQUENCE</scope>
    <source>
        <strain evidence="2">IBT 26290</strain>
    </source>
</reference>
<dbReference type="Proteomes" id="UP001149163">
    <property type="component" value="Unassembled WGS sequence"/>
</dbReference>
<dbReference type="EMBL" id="JAPQKN010000006">
    <property type="protein sequence ID" value="KAJ5157602.1"/>
    <property type="molecule type" value="Genomic_DNA"/>
</dbReference>
<dbReference type="Gene3D" id="1.25.40.20">
    <property type="entry name" value="Ankyrin repeat-containing domain"/>
    <property type="match status" value="3"/>
</dbReference>
<dbReference type="PANTHER" id="PTHR46224">
    <property type="entry name" value="ANKYRIN REPEAT FAMILY PROTEIN"/>
    <property type="match status" value="1"/>
</dbReference>
<feature type="repeat" description="ANK" evidence="1">
    <location>
        <begin position="143"/>
        <end position="175"/>
    </location>
</feature>
<dbReference type="PANTHER" id="PTHR46224:SF64">
    <property type="entry name" value="IQ MOTIF AND ANKYRIN REPEAT DOMAIN-CONTAINING PROTEIN 1"/>
    <property type="match status" value="1"/>
</dbReference>
<dbReference type="PROSITE" id="PS50297">
    <property type="entry name" value="ANK_REP_REGION"/>
    <property type="match status" value="2"/>
</dbReference>
<accession>A0A9W9LJ03</accession>
<feature type="repeat" description="ANK" evidence="1">
    <location>
        <begin position="106"/>
        <end position="138"/>
    </location>
</feature>
<keyword evidence="3" id="KW-1185">Reference proteome</keyword>
<evidence type="ECO:0000313" key="2">
    <source>
        <dbReference type="EMBL" id="KAJ5157602.1"/>
    </source>
</evidence>
<name>A0A9W9LJ03_9EURO</name>
<dbReference type="PROSITE" id="PS50088">
    <property type="entry name" value="ANK_REPEAT"/>
    <property type="match status" value="2"/>
</dbReference>
<dbReference type="SUPFAM" id="SSF48403">
    <property type="entry name" value="Ankyrin repeat"/>
    <property type="match status" value="2"/>
</dbReference>
<protein>
    <recommendedName>
        <fullName evidence="4">Ankyrin repeat-containing domain protein</fullName>
    </recommendedName>
</protein>
<evidence type="ECO:0000313" key="3">
    <source>
        <dbReference type="Proteomes" id="UP001149163"/>
    </source>
</evidence>
<reference evidence="2" key="1">
    <citation type="submission" date="2022-11" db="EMBL/GenBank/DDBJ databases">
        <authorList>
            <person name="Petersen C."/>
        </authorList>
    </citation>
    <scope>NUCLEOTIDE SEQUENCE</scope>
    <source>
        <strain evidence="2">IBT 26290</strain>
    </source>
</reference>
<dbReference type="InterPro" id="IPR036770">
    <property type="entry name" value="Ankyrin_rpt-contain_sf"/>
</dbReference>
<gene>
    <name evidence="2" type="ORF">N7482_008702</name>
</gene>
<comment type="caution">
    <text evidence="2">The sequence shown here is derived from an EMBL/GenBank/DDBJ whole genome shotgun (WGS) entry which is preliminary data.</text>
</comment>
<organism evidence="2 3">
    <name type="scientific">Penicillium canariense</name>
    <dbReference type="NCBI Taxonomy" id="189055"/>
    <lineage>
        <taxon>Eukaryota</taxon>
        <taxon>Fungi</taxon>
        <taxon>Dikarya</taxon>
        <taxon>Ascomycota</taxon>
        <taxon>Pezizomycotina</taxon>
        <taxon>Eurotiomycetes</taxon>
        <taxon>Eurotiomycetidae</taxon>
        <taxon>Eurotiales</taxon>
        <taxon>Aspergillaceae</taxon>
        <taxon>Penicillium</taxon>
    </lineage>
</organism>